<organism evidence="2">
    <name type="scientific">bioreactor metagenome</name>
    <dbReference type="NCBI Taxonomy" id="1076179"/>
    <lineage>
        <taxon>unclassified sequences</taxon>
        <taxon>metagenomes</taxon>
        <taxon>ecological metagenomes</taxon>
    </lineage>
</organism>
<dbReference type="AlphaFoldDB" id="A0A644VUY1"/>
<reference evidence="2" key="1">
    <citation type="submission" date="2019-08" db="EMBL/GenBank/DDBJ databases">
        <authorList>
            <person name="Kucharzyk K."/>
            <person name="Murdoch R.W."/>
            <person name="Higgins S."/>
            <person name="Loffler F."/>
        </authorList>
    </citation>
    <scope>NUCLEOTIDE SEQUENCE</scope>
</reference>
<accession>A0A644VUY1</accession>
<dbReference type="EMBL" id="VSSQ01000458">
    <property type="protein sequence ID" value="MPL95188.1"/>
    <property type="molecule type" value="Genomic_DNA"/>
</dbReference>
<proteinExistence type="predicted"/>
<sequence length="104" mass="11150">MKKAVISFFMISLLLLVSCSLTLGGRLVGTWAMDSDPTTTITFNKDGTCLTSSGDSGTWSLDENNMLTITTSGSSTVLVFRIYIIENTMIWTAGGAGITLTRVE</sequence>
<name>A0A644VUY1_9ZZZZ</name>
<evidence type="ECO:0000313" key="2">
    <source>
        <dbReference type="EMBL" id="MPL95188.1"/>
    </source>
</evidence>
<comment type="caution">
    <text evidence="2">The sequence shown here is derived from an EMBL/GenBank/DDBJ whole genome shotgun (WGS) entry which is preliminary data.</text>
</comment>
<feature type="domain" description="Lipocalin-like" evidence="1">
    <location>
        <begin position="30"/>
        <end position="89"/>
    </location>
</feature>
<dbReference type="Pfam" id="PF13648">
    <property type="entry name" value="Lipocalin_4"/>
    <property type="match status" value="1"/>
</dbReference>
<evidence type="ECO:0000259" key="1">
    <source>
        <dbReference type="Pfam" id="PF13648"/>
    </source>
</evidence>
<dbReference type="PROSITE" id="PS51257">
    <property type="entry name" value="PROKAR_LIPOPROTEIN"/>
    <property type="match status" value="1"/>
</dbReference>
<protein>
    <recommendedName>
        <fullName evidence="1">Lipocalin-like domain-containing protein</fullName>
    </recommendedName>
</protein>
<gene>
    <name evidence="2" type="ORF">SDC9_41357</name>
</gene>
<dbReference type="InterPro" id="IPR024311">
    <property type="entry name" value="Lipocalin-like"/>
</dbReference>